<dbReference type="FunFam" id="1.10.3470.10:FF:000001">
    <property type="entry name" value="Vitamin B12 ABC transporter permease BtuC"/>
    <property type="match status" value="1"/>
</dbReference>
<reference evidence="10 11" key="1">
    <citation type="submission" date="2014-08" db="EMBL/GenBank/DDBJ databases">
        <title>Complete genome sequence of Corynebacterium sphenisci CECT 5990(T) (=DSM 44792(T)), isolated from healthy wild penguins.</title>
        <authorList>
            <person name="Ruckert C."/>
            <person name="Albersmeier A."/>
            <person name="Winkler A."/>
            <person name="Kalinowski J."/>
        </authorList>
    </citation>
    <scope>NUCLEOTIDE SEQUENCE [LARGE SCALE GENOMIC DNA]</scope>
    <source>
        <strain evidence="10 11">DSM 44792</strain>
    </source>
</reference>
<keyword evidence="6 8" id="KW-1133">Transmembrane helix</keyword>
<feature type="transmembrane region" description="Helical" evidence="8">
    <location>
        <begin position="282"/>
        <end position="304"/>
    </location>
</feature>
<organism evidence="10 11">
    <name type="scientific">Corynebacterium sphenisci DSM 44792</name>
    <dbReference type="NCBI Taxonomy" id="1437874"/>
    <lineage>
        <taxon>Bacteria</taxon>
        <taxon>Bacillati</taxon>
        <taxon>Actinomycetota</taxon>
        <taxon>Actinomycetes</taxon>
        <taxon>Mycobacteriales</taxon>
        <taxon>Corynebacteriaceae</taxon>
        <taxon>Corynebacterium</taxon>
    </lineage>
</organism>
<feature type="transmembrane region" description="Helical" evidence="8">
    <location>
        <begin position="65"/>
        <end position="82"/>
    </location>
</feature>
<keyword evidence="11" id="KW-1185">Reference proteome</keyword>
<dbReference type="CDD" id="cd06550">
    <property type="entry name" value="TM_ABC_iron-siderophores_like"/>
    <property type="match status" value="1"/>
</dbReference>
<comment type="similarity">
    <text evidence="2">Belongs to the binding-protein-dependent transport system permease family. FecCD subfamily.</text>
</comment>
<dbReference type="AlphaFoldDB" id="A0A1L7CVU3"/>
<accession>A0A1L7CVU3</accession>
<protein>
    <submittedName>
        <fullName evidence="10">Iron ABC transporter permease</fullName>
    </submittedName>
</protein>
<keyword evidence="3" id="KW-0813">Transport</keyword>
<dbReference type="Proteomes" id="UP000185469">
    <property type="component" value="Chromosome"/>
</dbReference>
<comment type="subcellular location">
    <subcellularLocation>
        <location evidence="1">Cell membrane</location>
        <topology evidence="1">Multi-pass membrane protein</topology>
    </subcellularLocation>
</comment>
<dbReference type="GO" id="GO:0022857">
    <property type="term" value="F:transmembrane transporter activity"/>
    <property type="evidence" value="ECO:0007669"/>
    <property type="project" value="InterPro"/>
</dbReference>
<evidence type="ECO:0000256" key="6">
    <source>
        <dbReference type="ARBA" id="ARBA00022989"/>
    </source>
</evidence>
<feature type="signal peptide" evidence="9">
    <location>
        <begin position="1"/>
        <end position="15"/>
    </location>
</feature>
<keyword evidence="7 8" id="KW-0472">Membrane</keyword>
<evidence type="ECO:0000256" key="3">
    <source>
        <dbReference type="ARBA" id="ARBA00022448"/>
    </source>
</evidence>
<keyword evidence="4" id="KW-1003">Cell membrane</keyword>
<evidence type="ECO:0000256" key="8">
    <source>
        <dbReference type="SAM" id="Phobius"/>
    </source>
</evidence>
<dbReference type="GO" id="GO:0005886">
    <property type="term" value="C:plasma membrane"/>
    <property type="evidence" value="ECO:0007669"/>
    <property type="project" value="UniProtKB-SubCell"/>
</dbReference>
<evidence type="ECO:0000256" key="9">
    <source>
        <dbReference type="SAM" id="SignalP"/>
    </source>
</evidence>
<dbReference type="STRING" id="1437874.CSPHI_01620"/>
<feature type="transmembrane region" description="Helical" evidence="8">
    <location>
        <begin position="310"/>
        <end position="328"/>
    </location>
</feature>
<feature type="transmembrane region" description="Helical" evidence="8">
    <location>
        <begin position="150"/>
        <end position="173"/>
    </location>
</feature>
<evidence type="ECO:0000256" key="4">
    <source>
        <dbReference type="ARBA" id="ARBA00022475"/>
    </source>
</evidence>
<feature type="transmembrane region" description="Helical" evidence="8">
    <location>
        <begin position="194"/>
        <end position="215"/>
    </location>
</feature>
<dbReference type="PANTHER" id="PTHR30472">
    <property type="entry name" value="FERRIC ENTEROBACTIN TRANSPORT SYSTEM PERMEASE PROTEIN"/>
    <property type="match status" value="1"/>
</dbReference>
<dbReference type="PANTHER" id="PTHR30472:SF1">
    <property type="entry name" value="FE(3+) DICITRATE TRANSPORT SYSTEM PERMEASE PROTEIN FECC-RELATED"/>
    <property type="match status" value="1"/>
</dbReference>
<dbReference type="Gene3D" id="1.10.3470.10">
    <property type="entry name" value="ABC transporter involved in vitamin B12 uptake, BtuC"/>
    <property type="match status" value="1"/>
</dbReference>
<feature type="transmembrane region" description="Helical" evidence="8">
    <location>
        <begin position="94"/>
        <end position="116"/>
    </location>
</feature>
<gene>
    <name evidence="10" type="ORF">CSPHI_01620</name>
</gene>
<evidence type="ECO:0000313" key="10">
    <source>
        <dbReference type="EMBL" id="APT89996.1"/>
    </source>
</evidence>
<dbReference type="InterPro" id="IPR037294">
    <property type="entry name" value="ABC_BtuC-like"/>
</dbReference>
<evidence type="ECO:0000256" key="5">
    <source>
        <dbReference type="ARBA" id="ARBA00022692"/>
    </source>
</evidence>
<evidence type="ECO:0000256" key="2">
    <source>
        <dbReference type="ARBA" id="ARBA00007935"/>
    </source>
</evidence>
<keyword evidence="9" id="KW-0732">Signal</keyword>
<keyword evidence="5 8" id="KW-0812">Transmembrane</keyword>
<evidence type="ECO:0000256" key="7">
    <source>
        <dbReference type="ARBA" id="ARBA00023136"/>
    </source>
</evidence>
<name>A0A1L7CVU3_9CORY</name>
<dbReference type="InterPro" id="IPR000522">
    <property type="entry name" value="ABC_transptr_permease_BtuC"/>
</dbReference>
<feature type="transmembrane region" description="Helical" evidence="8">
    <location>
        <begin position="123"/>
        <end position="144"/>
    </location>
</feature>
<proteinExistence type="inferred from homology"/>
<feature type="chain" id="PRO_5038355779" evidence="9">
    <location>
        <begin position="16"/>
        <end position="336"/>
    </location>
</feature>
<dbReference type="GO" id="GO:0033214">
    <property type="term" value="P:siderophore-iron import into cell"/>
    <property type="evidence" value="ECO:0007669"/>
    <property type="project" value="TreeGrafter"/>
</dbReference>
<feature type="transmembrane region" description="Helical" evidence="8">
    <location>
        <begin position="241"/>
        <end position="270"/>
    </location>
</feature>
<evidence type="ECO:0000313" key="11">
    <source>
        <dbReference type="Proteomes" id="UP000185469"/>
    </source>
</evidence>
<dbReference type="KEGG" id="csph:CSPHI_01620"/>
<dbReference type="EMBL" id="CP009248">
    <property type="protein sequence ID" value="APT89996.1"/>
    <property type="molecule type" value="Genomic_DNA"/>
</dbReference>
<dbReference type="SUPFAM" id="SSF81345">
    <property type="entry name" value="ABC transporter involved in vitamin B12 uptake, BtuC"/>
    <property type="match status" value="1"/>
</dbReference>
<evidence type="ECO:0000256" key="1">
    <source>
        <dbReference type="ARBA" id="ARBA00004651"/>
    </source>
</evidence>
<dbReference type="Pfam" id="PF01032">
    <property type="entry name" value="FecCD"/>
    <property type="match status" value="1"/>
</dbReference>
<sequence>MVGLVLLLAATAAVAAASMAFGARDIPLPEVARALPEVWAAVTGAAADPADPTVRVLAGLRFPRTLVGLVVGSCLGVAGGLIQGHTRNPLADPGIIGISAGAALAVVVGFAFFGVVAPMTTAVSAFAGAIAATALVFGLTSVGAGRSNPLMLIIAGAALTAVLTACTTALVLTSEANLDRMRFWTVGSLTGRDLSVFFAALPFALVGIAAAFATAPTLNALNLGDDVAGALGIDVARARAIGMGLIAILAGAATAAAGPIGFVGLVVPHLVRPVTGPDHRWLLPYAALAGATLTLGADVVGRLVLPSGELQVGIVLALVGAPFFLYLLQRDKVVRL</sequence>